<organism evidence="4 5">
    <name type="scientific">Deinococcus hopiensis KR-140</name>
    <dbReference type="NCBI Taxonomy" id="695939"/>
    <lineage>
        <taxon>Bacteria</taxon>
        <taxon>Thermotogati</taxon>
        <taxon>Deinococcota</taxon>
        <taxon>Deinococci</taxon>
        <taxon>Deinococcales</taxon>
        <taxon>Deinococcaceae</taxon>
        <taxon>Deinococcus</taxon>
    </lineage>
</organism>
<accession>A0A1W1USD0</accession>
<evidence type="ECO:0000256" key="1">
    <source>
        <dbReference type="ARBA" id="ARBA00006328"/>
    </source>
</evidence>
<dbReference type="Gene3D" id="3.90.25.10">
    <property type="entry name" value="UDP-galactose 4-epimerase, domain 1"/>
    <property type="match status" value="1"/>
</dbReference>
<dbReference type="PANTHER" id="PTHR42748">
    <property type="entry name" value="NITROGEN METABOLITE REPRESSION PROTEIN NMRA FAMILY MEMBER"/>
    <property type="match status" value="1"/>
</dbReference>
<dbReference type="InterPro" id="IPR008030">
    <property type="entry name" value="NmrA-like"/>
</dbReference>
<protein>
    <submittedName>
        <fullName evidence="4">Uncharacterized conserved protein YbjT, contains NAD(P)-binding and DUF2867 domains</fullName>
    </submittedName>
</protein>
<dbReference type="Pfam" id="PF05368">
    <property type="entry name" value="NmrA"/>
    <property type="match status" value="1"/>
</dbReference>
<dbReference type="SUPFAM" id="SSF51735">
    <property type="entry name" value="NAD(P)-binding Rossmann-fold domains"/>
    <property type="match status" value="1"/>
</dbReference>
<evidence type="ECO:0000313" key="5">
    <source>
        <dbReference type="Proteomes" id="UP000192582"/>
    </source>
</evidence>
<keyword evidence="2" id="KW-0521">NADP</keyword>
<keyword evidence="5" id="KW-1185">Reference proteome</keyword>
<sequence length="304" mass="32974">MTISNVLVLGATGAQGEPVARYLLASGRAVRVLARTPEKARALAKLGAQVVRGDLDDPASLDDALRGVDGLFFIVPFAAAPHDALRYGSHVIDAAKRANVKLVVWNPTGDVPEHDTGNPAIDVRRLLLARLQERGLPYIALQPTGYFENFLGPWTRSEVVERNTFAYPFPTGVFTQLMAIDDVAVFATSAFNHPEIAPAALKLAGPEHLNIEGIAERFSRALQRSIHWRSMSPREFGDRVEAVFPGAGDATAQAYEGAFTQPERFSTDIDVNAALAVLPVQLTSLESWVRTHANLFEPLSVSTP</sequence>
<dbReference type="Proteomes" id="UP000192582">
    <property type="component" value="Unassembled WGS sequence"/>
</dbReference>
<name>A0A1W1USD0_9DEIO</name>
<dbReference type="AlphaFoldDB" id="A0A1W1USD0"/>
<gene>
    <name evidence="4" type="ORF">SAMN00790413_04967</name>
</gene>
<evidence type="ECO:0000259" key="3">
    <source>
        <dbReference type="Pfam" id="PF05368"/>
    </source>
</evidence>
<dbReference type="Gene3D" id="3.40.50.720">
    <property type="entry name" value="NAD(P)-binding Rossmann-like Domain"/>
    <property type="match status" value="1"/>
</dbReference>
<dbReference type="RefSeq" id="WP_084046653.1">
    <property type="nucleotide sequence ID" value="NZ_FWWU01000007.1"/>
</dbReference>
<dbReference type="InterPro" id="IPR051164">
    <property type="entry name" value="NmrA-like_oxidored"/>
</dbReference>
<dbReference type="PANTHER" id="PTHR42748:SF7">
    <property type="entry name" value="NMRA LIKE REDOX SENSOR 1-RELATED"/>
    <property type="match status" value="1"/>
</dbReference>
<reference evidence="4 5" key="1">
    <citation type="submission" date="2017-04" db="EMBL/GenBank/DDBJ databases">
        <authorList>
            <person name="Afonso C.L."/>
            <person name="Miller P.J."/>
            <person name="Scott M.A."/>
            <person name="Spackman E."/>
            <person name="Goraichik I."/>
            <person name="Dimitrov K.M."/>
            <person name="Suarez D.L."/>
            <person name="Swayne D.E."/>
        </authorList>
    </citation>
    <scope>NUCLEOTIDE SEQUENCE [LARGE SCALE GENOMIC DNA]</scope>
    <source>
        <strain evidence="4 5">KR-140</strain>
    </source>
</reference>
<comment type="similarity">
    <text evidence="1">Belongs to the NmrA-type oxidoreductase family.</text>
</comment>
<evidence type="ECO:0000313" key="4">
    <source>
        <dbReference type="EMBL" id="SMB84012.1"/>
    </source>
</evidence>
<dbReference type="STRING" id="695939.SAMN00790413_04967"/>
<dbReference type="InterPro" id="IPR036291">
    <property type="entry name" value="NAD(P)-bd_dom_sf"/>
</dbReference>
<dbReference type="OrthoDB" id="9794300at2"/>
<dbReference type="EMBL" id="FWWU01000007">
    <property type="protein sequence ID" value="SMB84012.1"/>
    <property type="molecule type" value="Genomic_DNA"/>
</dbReference>
<feature type="domain" description="NmrA-like" evidence="3">
    <location>
        <begin position="4"/>
        <end position="233"/>
    </location>
</feature>
<evidence type="ECO:0000256" key="2">
    <source>
        <dbReference type="ARBA" id="ARBA00022857"/>
    </source>
</evidence>
<proteinExistence type="inferred from homology"/>